<dbReference type="EMBL" id="CM018031">
    <property type="protein sequence ID" value="KAA8549278.1"/>
    <property type="molecule type" value="Genomic_DNA"/>
</dbReference>
<feature type="compositionally biased region" description="Acidic residues" evidence="1">
    <location>
        <begin position="101"/>
        <end position="113"/>
    </location>
</feature>
<feature type="compositionally biased region" description="Basic and acidic residues" evidence="1">
    <location>
        <begin position="157"/>
        <end position="171"/>
    </location>
</feature>
<feature type="compositionally biased region" description="Acidic residues" evidence="1">
    <location>
        <begin position="121"/>
        <end position="133"/>
    </location>
</feature>
<name>A0A5J5C1Y0_9ASTE</name>
<dbReference type="InterPro" id="IPR013989">
    <property type="entry name" value="Dev_and_cell_death_domain"/>
</dbReference>
<dbReference type="Pfam" id="PF10539">
    <property type="entry name" value="Dev_Cell_Death"/>
    <property type="match status" value="1"/>
</dbReference>
<proteinExistence type="predicted"/>
<reference evidence="3 4" key="1">
    <citation type="submission" date="2019-09" db="EMBL/GenBank/DDBJ databases">
        <title>A chromosome-level genome assembly of the Chinese tupelo Nyssa sinensis.</title>
        <authorList>
            <person name="Yang X."/>
            <person name="Kang M."/>
            <person name="Yang Y."/>
            <person name="Xiong H."/>
            <person name="Wang M."/>
            <person name="Zhang Z."/>
            <person name="Wang Z."/>
            <person name="Wu H."/>
            <person name="Ma T."/>
            <person name="Liu J."/>
            <person name="Xi Z."/>
        </authorList>
    </citation>
    <scope>NUCLEOTIDE SEQUENCE [LARGE SCALE GENOMIC DNA]</scope>
    <source>
        <strain evidence="3">J267</strain>
        <tissue evidence="3">Leaf</tissue>
    </source>
</reference>
<protein>
    <recommendedName>
        <fullName evidence="2">DCD domain-containing protein</fullName>
    </recommendedName>
</protein>
<feature type="compositionally biased region" description="Acidic residues" evidence="1">
    <location>
        <begin position="76"/>
        <end position="94"/>
    </location>
</feature>
<feature type="compositionally biased region" description="Basic and acidic residues" evidence="1">
    <location>
        <begin position="319"/>
        <end position="333"/>
    </location>
</feature>
<dbReference type="PANTHER" id="PTHR46444">
    <property type="entry name" value="DCD (DEVELOPMENT AND CELL DEATH) DOMAIN PROTEIN-RELATED"/>
    <property type="match status" value="1"/>
</dbReference>
<dbReference type="OrthoDB" id="1920894at2759"/>
<dbReference type="Proteomes" id="UP000325577">
    <property type="component" value="Linkage Group LG0"/>
</dbReference>
<evidence type="ECO:0000259" key="2">
    <source>
        <dbReference type="PROSITE" id="PS51222"/>
    </source>
</evidence>
<feature type="region of interest" description="Disordered" evidence="1">
    <location>
        <begin position="310"/>
        <end position="339"/>
    </location>
</feature>
<dbReference type="PANTHER" id="PTHR46444:SF11">
    <property type="entry name" value="DCD DOMAIN-CONTAINING PROTEIN"/>
    <property type="match status" value="1"/>
</dbReference>
<evidence type="ECO:0000313" key="3">
    <source>
        <dbReference type="EMBL" id="KAA8549278.1"/>
    </source>
</evidence>
<feature type="compositionally biased region" description="Basic residues" evidence="1">
    <location>
        <begin position="139"/>
        <end position="152"/>
    </location>
</feature>
<evidence type="ECO:0000256" key="1">
    <source>
        <dbReference type="SAM" id="MobiDB-lite"/>
    </source>
</evidence>
<feature type="region of interest" description="Disordered" evidence="1">
    <location>
        <begin position="58"/>
        <end position="178"/>
    </location>
</feature>
<feature type="region of interest" description="Disordered" evidence="1">
    <location>
        <begin position="1"/>
        <end position="44"/>
    </location>
</feature>
<dbReference type="SMART" id="SM00767">
    <property type="entry name" value="DCD"/>
    <property type="match status" value="1"/>
</dbReference>
<organism evidence="3 4">
    <name type="scientific">Nyssa sinensis</name>
    <dbReference type="NCBI Taxonomy" id="561372"/>
    <lineage>
        <taxon>Eukaryota</taxon>
        <taxon>Viridiplantae</taxon>
        <taxon>Streptophyta</taxon>
        <taxon>Embryophyta</taxon>
        <taxon>Tracheophyta</taxon>
        <taxon>Spermatophyta</taxon>
        <taxon>Magnoliopsida</taxon>
        <taxon>eudicotyledons</taxon>
        <taxon>Gunneridae</taxon>
        <taxon>Pentapetalae</taxon>
        <taxon>asterids</taxon>
        <taxon>Cornales</taxon>
        <taxon>Nyssaceae</taxon>
        <taxon>Nyssa</taxon>
    </lineage>
</organism>
<dbReference type="AlphaFoldDB" id="A0A5J5C1Y0"/>
<keyword evidence="4" id="KW-1185">Reference proteome</keyword>
<gene>
    <name evidence="3" type="ORF">F0562_000962</name>
</gene>
<feature type="compositionally biased region" description="Low complexity" evidence="1">
    <location>
        <begin position="15"/>
        <end position="31"/>
    </location>
</feature>
<sequence length="339" mass="38181">MQGMVTMVNAKGKGESSTSNSNPNTNEAANPVQTETSASGPMKMNVEEVVVVYEIRDQQENSIEEVKNKENSEGNAIEDEKNEENAHEEDENNEENAMVEGENEENSIEEENATEEKNEENAAEEEKNEEEAESDSKEKVKKSRKSRKKKVAQRGSKAVDAKDKDKPESSSKKKSSKKAESMGMIFMCSSKTKKDCYRYKVLGLPASKRDTVKKIYKGMRLFLFDFDLRLMYGIYKAAGPGGYNIEPKAFKSAFPSQVQFTVLEDCLPLSEEKFRKVIKDNYYTRNKFDCQLTSEQVKNLCKLFLASSKGPKSKKLGRSLREETHTSVDRKQNEAAGSG</sequence>
<evidence type="ECO:0000313" key="4">
    <source>
        <dbReference type="Proteomes" id="UP000325577"/>
    </source>
</evidence>
<feature type="domain" description="DCD" evidence="2">
    <location>
        <begin position="179"/>
        <end position="306"/>
    </location>
</feature>
<dbReference type="PROSITE" id="PS51222">
    <property type="entry name" value="DCD"/>
    <property type="match status" value="1"/>
</dbReference>
<feature type="compositionally biased region" description="Basic and acidic residues" evidence="1">
    <location>
        <begin position="58"/>
        <end position="72"/>
    </location>
</feature>
<accession>A0A5J5C1Y0</accession>